<reference evidence="1 2" key="1">
    <citation type="journal article" date="2022" name="Nat. Ecol. Evol.">
        <title>A masculinizing supergene underlies an exaggerated male reproductive morph in a spider.</title>
        <authorList>
            <person name="Hendrickx F."/>
            <person name="De Corte Z."/>
            <person name="Sonet G."/>
            <person name="Van Belleghem S.M."/>
            <person name="Kostlbacher S."/>
            <person name="Vangestel C."/>
        </authorList>
    </citation>
    <scope>NUCLEOTIDE SEQUENCE [LARGE SCALE GENOMIC DNA]</scope>
    <source>
        <strain evidence="1">W744_W776</strain>
    </source>
</reference>
<accession>A0AAV6TCR2</accession>
<dbReference type="Proteomes" id="UP000827092">
    <property type="component" value="Unassembled WGS sequence"/>
</dbReference>
<organism evidence="1 2">
    <name type="scientific">Oedothorax gibbosus</name>
    <dbReference type="NCBI Taxonomy" id="931172"/>
    <lineage>
        <taxon>Eukaryota</taxon>
        <taxon>Metazoa</taxon>
        <taxon>Ecdysozoa</taxon>
        <taxon>Arthropoda</taxon>
        <taxon>Chelicerata</taxon>
        <taxon>Arachnida</taxon>
        <taxon>Araneae</taxon>
        <taxon>Araneomorphae</taxon>
        <taxon>Entelegynae</taxon>
        <taxon>Araneoidea</taxon>
        <taxon>Linyphiidae</taxon>
        <taxon>Erigoninae</taxon>
        <taxon>Oedothorax</taxon>
    </lineage>
</organism>
<comment type="caution">
    <text evidence="1">The sequence shown here is derived from an EMBL/GenBank/DDBJ whole genome shotgun (WGS) entry which is preliminary data.</text>
</comment>
<dbReference type="EMBL" id="JAFNEN010007344">
    <property type="protein sequence ID" value="KAG8155676.1"/>
    <property type="molecule type" value="Genomic_DNA"/>
</dbReference>
<proteinExistence type="predicted"/>
<protein>
    <submittedName>
        <fullName evidence="1">Uncharacterized protein</fullName>
    </submittedName>
</protein>
<sequence>MVRRITYHPTVEKADTLKNYVAGRACDQPNYTDHLLQRTQSRLIFGLIKRSFPTSELCCRITQYSLELSHVSSCQEKAFQTIEGPPPQRAPVLIIAPEILPQIKYERRTLGRRFSQGNHHVPAALLQRAEPQG</sequence>
<keyword evidence="2" id="KW-1185">Reference proteome</keyword>
<evidence type="ECO:0000313" key="1">
    <source>
        <dbReference type="EMBL" id="KAG8155676.1"/>
    </source>
</evidence>
<gene>
    <name evidence="1" type="ORF">JTE90_015434</name>
</gene>
<dbReference type="AlphaFoldDB" id="A0AAV6TCR2"/>
<name>A0AAV6TCR2_9ARAC</name>
<evidence type="ECO:0000313" key="2">
    <source>
        <dbReference type="Proteomes" id="UP000827092"/>
    </source>
</evidence>